<accession>A0A0B1Q0E5</accession>
<dbReference type="Proteomes" id="UP000030826">
    <property type="component" value="Unassembled WGS sequence"/>
</dbReference>
<dbReference type="NCBIfam" id="TIGR04408">
    <property type="entry name" value="LptG_lptG"/>
    <property type="match status" value="1"/>
</dbReference>
<dbReference type="GO" id="GO:0015920">
    <property type="term" value="P:lipopolysaccharide transport"/>
    <property type="evidence" value="ECO:0007669"/>
    <property type="project" value="TreeGrafter"/>
</dbReference>
<gene>
    <name evidence="7" type="ORF">LA66_12265</name>
</gene>
<feature type="transmembrane region" description="Helical" evidence="6">
    <location>
        <begin position="65"/>
        <end position="82"/>
    </location>
</feature>
<dbReference type="AlphaFoldDB" id="A0A0B1Q0E5"/>
<keyword evidence="3 6" id="KW-0812">Transmembrane</keyword>
<evidence type="ECO:0000256" key="3">
    <source>
        <dbReference type="ARBA" id="ARBA00022692"/>
    </source>
</evidence>
<evidence type="ECO:0000256" key="5">
    <source>
        <dbReference type="ARBA" id="ARBA00023136"/>
    </source>
</evidence>
<comment type="caution">
    <text evidence="7">The sequence shown here is derived from an EMBL/GenBank/DDBJ whole genome shotgun (WGS) entry which is preliminary data.</text>
</comment>
<dbReference type="InterPro" id="IPR030923">
    <property type="entry name" value="LptG"/>
</dbReference>
<protein>
    <submittedName>
        <fullName evidence="7">Membrane protein</fullName>
    </submittedName>
</protein>
<evidence type="ECO:0000256" key="6">
    <source>
        <dbReference type="SAM" id="Phobius"/>
    </source>
</evidence>
<evidence type="ECO:0000256" key="2">
    <source>
        <dbReference type="ARBA" id="ARBA00022475"/>
    </source>
</evidence>
<organism evidence="7 8">
    <name type="scientific">Aureimonas altamirensis</name>
    <dbReference type="NCBI Taxonomy" id="370622"/>
    <lineage>
        <taxon>Bacteria</taxon>
        <taxon>Pseudomonadati</taxon>
        <taxon>Pseudomonadota</taxon>
        <taxon>Alphaproteobacteria</taxon>
        <taxon>Hyphomicrobiales</taxon>
        <taxon>Aurantimonadaceae</taxon>
        <taxon>Aureimonas</taxon>
    </lineage>
</organism>
<comment type="subcellular location">
    <subcellularLocation>
        <location evidence="1">Cell membrane</location>
        <topology evidence="1">Multi-pass membrane protein</topology>
    </subcellularLocation>
</comment>
<keyword evidence="4 6" id="KW-1133">Transmembrane helix</keyword>
<dbReference type="STRING" id="370622.LA66_12265"/>
<dbReference type="Pfam" id="PF03739">
    <property type="entry name" value="LptF_LptG"/>
    <property type="match status" value="1"/>
</dbReference>
<feature type="transmembrane region" description="Helical" evidence="6">
    <location>
        <begin position="333"/>
        <end position="355"/>
    </location>
</feature>
<name>A0A0B1Q0E5_9HYPH</name>
<feature type="transmembrane region" description="Helical" evidence="6">
    <location>
        <begin position="273"/>
        <end position="295"/>
    </location>
</feature>
<dbReference type="PANTHER" id="PTHR33529:SF2">
    <property type="entry name" value="LIPOPOLYSACCHARIDE EXPORT SYSTEM PERMEASE PROTEIN LPTG"/>
    <property type="match status" value="1"/>
</dbReference>
<dbReference type="EMBL" id="JRFJ01000003">
    <property type="protein sequence ID" value="KHJ54233.1"/>
    <property type="molecule type" value="Genomic_DNA"/>
</dbReference>
<evidence type="ECO:0000313" key="8">
    <source>
        <dbReference type="Proteomes" id="UP000030826"/>
    </source>
</evidence>
<dbReference type="PANTHER" id="PTHR33529">
    <property type="entry name" value="SLR0882 PROTEIN-RELATED"/>
    <property type="match status" value="1"/>
</dbReference>
<dbReference type="GO" id="GO:0043190">
    <property type="term" value="C:ATP-binding cassette (ABC) transporter complex"/>
    <property type="evidence" value="ECO:0007669"/>
    <property type="project" value="InterPro"/>
</dbReference>
<sequence length="360" mass="38693">MKRLTLNLYFMRLFMKSVFGTLAIVFALAYLVDLIELSRRGRFDDIGFGTLAAISAFRVPSFIEQAFPFVILFGSIFTLVTLNRRMELVVARAAGVSIWQILLPLLAGSFLLGAAATGLYNPLASMAQTRSAQIETMVAGDRADENADRTPWLRQHGSGVSSIIGAKAVTDGGRELGGVTAFVLNDNGIVRERIDADRATLGDGAWMIDRPVVTVVGFPPESRPSYTLPTTLLPEYIEQRLADPSTISVWELPSKIDVARQLGYNADAFSMRLYTLLAKPALFMAMTLVAATVAVRYSRLGQSGPAIIGGVAAGFVLYVATFLAQALGSNSVVPPVAAAWFPVVAAGLFGITVLLHQEDG</sequence>
<keyword evidence="5 6" id="KW-0472">Membrane</keyword>
<dbReference type="OrthoDB" id="9798468at2"/>
<evidence type="ECO:0000256" key="1">
    <source>
        <dbReference type="ARBA" id="ARBA00004651"/>
    </source>
</evidence>
<evidence type="ECO:0000256" key="4">
    <source>
        <dbReference type="ARBA" id="ARBA00022989"/>
    </source>
</evidence>
<proteinExistence type="predicted"/>
<dbReference type="GO" id="GO:0055085">
    <property type="term" value="P:transmembrane transport"/>
    <property type="evidence" value="ECO:0007669"/>
    <property type="project" value="InterPro"/>
</dbReference>
<feature type="transmembrane region" description="Helical" evidence="6">
    <location>
        <begin position="94"/>
        <end position="116"/>
    </location>
</feature>
<evidence type="ECO:0000313" key="7">
    <source>
        <dbReference type="EMBL" id="KHJ54233.1"/>
    </source>
</evidence>
<dbReference type="RefSeq" id="WP_039193464.1">
    <property type="nucleotide sequence ID" value="NZ_JRFJ01000003.1"/>
</dbReference>
<feature type="transmembrane region" description="Helical" evidence="6">
    <location>
        <begin position="307"/>
        <end position="327"/>
    </location>
</feature>
<dbReference type="InterPro" id="IPR005495">
    <property type="entry name" value="LptG/LptF_permease"/>
</dbReference>
<reference evidence="7 8" key="1">
    <citation type="submission" date="2014-09" db="EMBL/GenBank/DDBJ databases">
        <title>Isolation and characterization of Aurantimonas altamirensis ON-56566 from clinical sample following a dog bite.</title>
        <authorList>
            <person name="Eshaghi A."/>
            <person name="Li A."/>
            <person name="Shahinas D."/>
            <person name="Bahn P."/>
            <person name="Kus J.V."/>
            <person name="Patel S.N."/>
        </authorList>
    </citation>
    <scope>NUCLEOTIDE SEQUENCE [LARGE SCALE GENOMIC DNA]</scope>
    <source>
        <strain evidence="7 8">ON-56566</strain>
    </source>
</reference>
<keyword evidence="2" id="KW-1003">Cell membrane</keyword>